<dbReference type="OrthoDB" id="3598281at2759"/>
<keyword evidence="2" id="KW-1185">Reference proteome</keyword>
<sequence>MKTWAFIYSSKRVITILEKERQTKPLMKENISKDQEPVCNDEPDAEFSVKCLRNDTITMDELDIYWRKCSNYRLNQIKKLSTTLDILNEWPEYKKPSGYQLIDIDFCIRFPTAKTMEVKWDQYSEKINILLKNKIVNSAALTILDKSKTCNEESKVFSTFWLLHHLLPPSLTVLKNANGSKRRKKFSIEDSQQSFALMGKTQEEVDAKLNLLKIQKTNIQPLLLKLSFLDISRFIVQQISAFPQLQTTL</sequence>
<dbReference type="AlphaFoldDB" id="A0A0L0BNT0"/>
<gene>
    <name evidence="1" type="ORF">FF38_04215</name>
</gene>
<accession>A0A0L0BNT0</accession>
<proteinExistence type="predicted"/>
<organism evidence="1 2">
    <name type="scientific">Lucilia cuprina</name>
    <name type="common">Green bottle fly</name>
    <name type="synonym">Australian sheep blowfly</name>
    <dbReference type="NCBI Taxonomy" id="7375"/>
    <lineage>
        <taxon>Eukaryota</taxon>
        <taxon>Metazoa</taxon>
        <taxon>Ecdysozoa</taxon>
        <taxon>Arthropoda</taxon>
        <taxon>Hexapoda</taxon>
        <taxon>Insecta</taxon>
        <taxon>Pterygota</taxon>
        <taxon>Neoptera</taxon>
        <taxon>Endopterygota</taxon>
        <taxon>Diptera</taxon>
        <taxon>Brachycera</taxon>
        <taxon>Muscomorpha</taxon>
        <taxon>Oestroidea</taxon>
        <taxon>Calliphoridae</taxon>
        <taxon>Luciliinae</taxon>
        <taxon>Lucilia</taxon>
    </lineage>
</organism>
<evidence type="ECO:0000313" key="1">
    <source>
        <dbReference type="EMBL" id="KNC20874.1"/>
    </source>
</evidence>
<name>A0A0L0BNT0_LUCCU</name>
<evidence type="ECO:0000313" key="2">
    <source>
        <dbReference type="Proteomes" id="UP000037069"/>
    </source>
</evidence>
<comment type="caution">
    <text evidence="1">The sequence shown here is derived from an EMBL/GenBank/DDBJ whole genome shotgun (WGS) entry which is preliminary data.</text>
</comment>
<dbReference type="Proteomes" id="UP000037069">
    <property type="component" value="Unassembled WGS sequence"/>
</dbReference>
<protein>
    <submittedName>
        <fullName evidence="1">Uncharacterized protein</fullName>
    </submittedName>
</protein>
<reference evidence="1 2" key="1">
    <citation type="journal article" date="2015" name="Nat. Commun.">
        <title>Lucilia cuprina genome unlocks parasitic fly biology to underpin future interventions.</title>
        <authorList>
            <person name="Anstead C.A."/>
            <person name="Korhonen P.K."/>
            <person name="Young N.D."/>
            <person name="Hall R.S."/>
            <person name="Jex A.R."/>
            <person name="Murali S.C."/>
            <person name="Hughes D.S."/>
            <person name="Lee S.F."/>
            <person name="Perry T."/>
            <person name="Stroehlein A.J."/>
            <person name="Ansell B.R."/>
            <person name="Breugelmans B."/>
            <person name="Hofmann A."/>
            <person name="Qu J."/>
            <person name="Dugan S."/>
            <person name="Lee S.L."/>
            <person name="Chao H."/>
            <person name="Dinh H."/>
            <person name="Han Y."/>
            <person name="Doddapaneni H.V."/>
            <person name="Worley K.C."/>
            <person name="Muzny D.M."/>
            <person name="Ioannidis P."/>
            <person name="Waterhouse R.M."/>
            <person name="Zdobnov E.M."/>
            <person name="James P.J."/>
            <person name="Bagnall N.H."/>
            <person name="Kotze A.C."/>
            <person name="Gibbs R.A."/>
            <person name="Richards S."/>
            <person name="Batterham P."/>
            <person name="Gasser R.B."/>
        </authorList>
    </citation>
    <scope>NUCLEOTIDE SEQUENCE [LARGE SCALE GENOMIC DNA]</scope>
    <source>
        <strain evidence="1 2">LS</strain>
        <tissue evidence="1">Full body</tissue>
    </source>
</reference>
<dbReference type="EMBL" id="JRES01001699">
    <property type="protein sequence ID" value="KNC20874.1"/>
    <property type="molecule type" value="Genomic_DNA"/>
</dbReference>